<dbReference type="Pfam" id="PF01575">
    <property type="entry name" value="MaoC_dehydratas"/>
    <property type="match status" value="1"/>
</dbReference>
<dbReference type="SUPFAM" id="SSF54637">
    <property type="entry name" value="Thioesterase/thiol ester dehydrase-isomerase"/>
    <property type="match status" value="1"/>
</dbReference>
<comment type="caution">
    <text evidence="2">The sequence shown here is derived from an EMBL/GenBank/DDBJ whole genome shotgun (WGS) entry which is preliminary data.</text>
</comment>
<dbReference type="InterPro" id="IPR052342">
    <property type="entry name" value="MCH/BMMD"/>
</dbReference>
<dbReference type="RefSeq" id="WP_353108996.1">
    <property type="nucleotide sequence ID" value="NZ_APND01000001.1"/>
</dbReference>
<dbReference type="EMBL" id="APND01000001">
    <property type="protein sequence ID" value="MES1928119.1"/>
    <property type="molecule type" value="Genomic_DNA"/>
</dbReference>
<accession>A0ABV2AYC3</accession>
<dbReference type="Gene3D" id="3.10.129.10">
    <property type="entry name" value="Hotdog Thioesterase"/>
    <property type="match status" value="1"/>
</dbReference>
<protein>
    <recommendedName>
        <fullName evidence="1">MaoC-like domain-containing protein</fullName>
    </recommendedName>
</protein>
<name>A0ABV2AYC3_9GAMM</name>
<proteinExistence type="predicted"/>
<feature type="domain" description="MaoC-like" evidence="1">
    <location>
        <begin position="17"/>
        <end position="111"/>
    </location>
</feature>
<gene>
    <name evidence="2" type="ORF">SADO_02650</name>
</gene>
<evidence type="ECO:0000259" key="1">
    <source>
        <dbReference type="Pfam" id="PF01575"/>
    </source>
</evidence>
<evidence type="ECO:0000313" key="3">
    <source>
        <dbReference type="Proteomes" id="UP001460888"/>
    </source>
</evidence>
<reference evidence="2 3" key="1">
    <citation type="submission" date="2013-03" db="EMBL/GenBank/DDBJ databases">
        <title>Salinisphaera dokdonensis CL-ES53 Genome Sequencing.</title>
        <authorList>
            <person name="Li C."/>
            <person name="Lai Q."/>
            <person name="Shao Z."/>
        </authorList>
    </citation>
    <scope>NUCLEOTIDE SEQUENCE [LARGE SCALE GENOMIC DNA]</scope>
    <source>
        <strain evidence="2 3">CL-ES53</strain>
    </source>
</reference>
<evidence type="ECO:0000313" key="2">
    <source>
        <dbReference type="EMBL" id="MES1928119.1"/>
    </source>
</evidence>
<dbReference type="CDD" id="cd03454">
    <property type="entry name" value="YdeM"/>
    <property type="match status" value="1"/>
</dbReference>
<dbReference type="InterPro" id="IPR029069">
    <property type="entry name" value="HotDog_dom_sf"/>
</dbReference>
<organism evidence="2 3">
    <name type="scientific">Salinisphaera dokdonensis CL-ES53</name>
    <dbReference type="NCBI Taxonomy" id="1304272"/>
    <lineage>
        <taxon>Bacteria</taxon>
        <taxon>Pseudomonadati</taxon>
        <taxon>Pseudomonadota</taxon>
        <taxon>Gammaproteobacteria</taxon>
        <taxon>Salinisphaerales</taxon>
        <taxon>Salinisphaeraceae</taxon>
        <taxon>Salinisphaera</taxon>
    </lineage>
</organism>
<dbReference type="Proteomes" id="UP001460888">
    <property type="component" value="Unassembled WGS sequence"/>
</dbReference>
<dbReference type="PANTHER" id="PTHR43664">
    <property type="entry name" value="MONOAMINE OXIDASE-RELATED"/>
    <property type="match status" value="1"/>
</dbReference>
<dbReference type="InterPro" id="IPR002539">
    <property type="entry name" value="MaoC-like_dom"/>
</dbReference>
<keyword evidence="3" id="KW-1185">Reference proteome</keyword>
<sequence>MRYWEDFELGTVESYGAYEVTEAEIIEFATAYDPLPFHVDPEAAKDSPYGALTAPGLLTCSIFMRLLVDHLLLDAASMGSPGVDSVRWLKPVYAGDTLSVRQEALSKRVLESRPEMGLIKNRFEVLNQHGEPVCDIASNGLFRRRDSEGAPA</sequence>
<dbReference type="PANTHER" id="PTHR43664:SF1">
    <property type="entry name" value="BETA-METHYLMALYL-COA DEHYDRATASE"/>
    <property type="match status" value="1"/>
</dbReference>